<sequence length="246" mass="28894">MGYIKKIKTDKDKRKVISVRVPEIVVNAFNSAGIEAEELGFEFKMPDVIEEALINTLDELKDETGVDFLKLEKFKYEMNSLQEKLKIDSNKEFDFNKESNEIKSQAQAFKIGNPDETVDIDLMIKEKEQEIKAYWNEHLINKKEKKVKTELEQIMEENEDLKKYKDGYSDLQNRIYFESGGYDRDMASNEGWGKIDSLSYIVGDEARDRFLDEHDELIEAIRKHSNRDDSEPLPDHLLDQWKNIKQ</sequence>
<dbReference type="EMBL" id="UINC01174170">
    <property type="protein sequence ID" value="SVD80162.1"/>
    <property type="molecule type" value="Genomic_DNA"/>
</dbReference>
<feature type="region of interest" description="Disordered" evidence="2">
    <location>
        <begin position="223"/>
        <end position="246"/>
    </location>
</feature>
<protein>
    <submittedName>
        <fullName evidence="3">Uncharacterized protein</fullName>
    </submittedName>
</protein>
<dbReference type="AlphaFoldDB" id="A0A382YA16"/>
<reference evidence="3" key="1">
    <citation type="submission" date="2018-05" db="EMBL/GenBank/DDBJ databases">
        <authorList>
            <person name="Lanie J.A."/>
            <person name="Ng W.-L."/>
            <person name="Kazmierczak K.M."/>
            <person name="Andrzejewski T.M."/>
            <person name="Davidsen T.M."/>
            <person name="Wayne K.J."/>
            <person name="Tettelin H."/>
            <person name="Glass J.I."/>
            <person name="Rusch D."/>
            <person name="Podicherti R."/>
            <person name="Tsui H.-C.T."/>
            <person name="Winkler M.E."/>
        </authorList>
    </citation>
    <scope>NUCLEOTIDE SEQUENCE</scope>
</reference>
<organism evidence="3">
    <name type="scientific">marine metagenome</name>
    <dbReference type="NCBI Taxonomy" id="408172"/>
    <lineage>
        <taxon>unclassified sequences</taxon>
        <taxon>metagenomes</taxon>
        <taxon>ecological metagenomes</taxon>
    </lineage>
</organism>
<keyword evidence="1" id="KW-0175">Coiled coil</keyword>
<feature type="compositionally biased region" description="Basic and acidic residues" evidence="2">
    <location>
        <begin position="223"/>
        <end position="239"/>
    </location>
</feature>
<gene>
    <name evidence="3" type="ORF">METZ01_LOCUS433016</name>
</gene>
<accession>A0A382YA16</accession>
<evidence type="ECO:0000256" key="1">
    <source>
        <dbReference type="SAM" id="Coils"/>
    </source>
</evidence>
<feature type="non-terminal residue" evidence="3">
    <location>
        <position position="246"/>
    </location>
</feature>
<evidence type="ECO:0000313" key="3">
    <source>
        <dbReference type="EMBL" id="SVD80162.1"/>
    </source>
</evidence>
<feature type="coiled-coil region" evidence="1">
    <location>
        <begin position="140"/>
        <end position="174"/>
    </location>
</feature>
<proteinExistence type="predicted"/>
<name>A0A382YA16_9ZZZZ</name>
<evidence type="ECO:0000256" key="2">
    <source>
        <dbReference type="SAM" id="MobiDB-lite"/>
    </source>
</evidence>